<dbReference type="EMBL" id="CP059272">
    <property type="protein sequence ID" value="QLQ81379.1"/>
    <property type="molecule type" value="Genomic_DNA"/>
</dbReference>
<dbReference type="Proteomes" id="UP000510647">
    <property type="component" value="Chromosome 6"/>
</dbReference>
<accession>A0A7H9HVU2</accession>
<gene>
    <name evidence="1" type="ORF">HG537_0F01400</name>
</gene>
<reference evidence="1 2" key="1">
    <citation type="submission" date="2020-06" db="EMBL/GenBank/DDBJ databases">
        <title>The yeast mating-type switching endonuclease HO is a domesticated member of an unorthodox homing genetic element family.</title>
        <authorList>
            <person name="Coughlan A.Y."/>
            <person name="Lombardi L."/>
            <person name="Braun-Galleani S."/>
            <person name="Martos A.R."/>
            <person name="Galeote V."/>
            <person name="Bigey F."/>
            <person name="Dequin S."/>
            <person name="Byrne K.P."/>
            <person name="Wolfe K.H."/>
        </authorList>
    </citation>
    <scope>NUCLEOTIDE SEQUENCE [LARGE SCALE GENOMIC DNA]</scope>
    <source>
        <strain evidence="1 2">CBS2947</strain>
    </source>
</reference>
<dbReference type="OrthoDB" id="4090463at2759"/>
<evidence type="ECO:0000313" key="2">
    <source>
        <dbReference type="Proteomes" id="UP000510647"/>
    </source>
</evidence>
<sequence>MSTNASVKSFQNCLETEVPGYNDCPSFLYQVNRVSIKGGRRNRIATKIRDTCGNTATASIPPPLTKSVAEKIDDEAHLQILSKEEVLAKVQDLYNAQSGLPVQEFEFYRRKVDLNLTKSLDSESTRRVLTTVLEELEDKDRCGRILREWLSSDVTICSWCPAFLKIYENASII</sequence>
<name>A0A7H9HVU2_9SACH</name>
<evidence type="ECO:0000313" key="1">
    <source>
        <dbReference type="EMBL" id="QLQ81379.1"/>
    </source>
</evidence>
<organism evidence="1 2">
    <name type="scientific">Torulaspora globosa</name>
    <dbReference type="NCBI Taxonomy" id="48254"/>
    <lineage>
        <taxon>Eukaryota</taxon>
        <taxon>Fungi</taxon>
        <taxon>Dikarya</taxon>
        <taxon>Ascomycota</taxon>
        <taxon>Saccharomycotina</taxon>
        <taxon>Saccharomycetes</taxon>
        <taxon>Saccharomycetales</taxon>
        <taxon>Saccharomycetaceae</taxon>
        <taxon>Torulaspora</taxon>
    </lineage>
</organism>
<protein>
    <submittedName>
        <fullName evidence="1">Uncharacterized protein</fullName>
    </submittedName>
</protein>
<proteinExistence type="predicted"/>
<keyword evidence="2" id="KW-1185">Reference proteome</keyword>
<dbReference type="AlphaFoldDB" id="A0A7H9HVU2"/>